<dbReference type="RefSeq" id="WP_060799481.1">
    <property type="nucleotide sequence ID" value="NZ_KQ957086.1"/>
</dbReference>
<comment type="cofactor">
    <cofactor evidence="16">
        <name>NH4(+)</name>
        <dbReference type="ChEBI" id="CHEBI:28938"/>
    </cofactor>
    <cofactor evidence="16">
        <name>K(+)</name>
        <dbReference type="ChEBI" id="CHEBI:29103"/>
    </cofactor>
    <text evidence="16">A monovalent cation. Ammonium or potassium.</text>
</comment>
<keyword evidence="12 16" id="KW-0630">Potassium</keyword>
<organism evidence="17">
    <name type="scientific">Peptoniphilus harei</name>
    <dbReference type="NCBI Taxonomy" id="54005"/>
    <lineage>
        <taxon>Bacteria</taxon>
        <taxon>Bacillati</taxon>
        <taxon>Bacillota</taxon>
        <taxon>Tissierellia</taxon>
        <taxon>Tissierellales</taxon>
        <taxon>Peptoniphilaceae</taxon>
        <taxon>Peptoniphilus</taxon>
    </lineage>
</organism>
<evidence type="ECO:0000256" key="2">
    <source>
        <dbReference type="ARBA" id="ARBA00001958"/>
    </source>
</evidence>
<dbReference type="CDD" id="cd24015">
    <property type="entry name" value="ASKHA_NBD_PanK-III"/>
    <property type="match status" value="1"/>
</dbReference>
<gene>
    <name evidence="16" type="primary">coaX</name>
    <name evidence="17" type="ORF">HMPREF3229_00143</name>
</gene>
<dbReference type="Gene3D" id="3.30.420.40">
    <property type="match status" value="2"/>
</dbReference>
<accession>A0A133PSL0</accession>
<dbReference type="GO" id="GO:0004594">
    <property type="term" value="F:pantothenate kinase activity"/>
    <property type="evidence" value="ECO:0007669"/>
    <property type="project" value="UniProtKB-UniRule"/>
</dbReference>
<evidence type="ECO:0000256" key="14">
    <source>
        <dbReference type="ARBA" id="ARBA00038036"/>
    </source>
</evidence>
<keyword evidence="11 16" id="KW-0067">ATP-binding</keyword>
<dbReference type="InterPro" id="IPR043129">
    <property type="entry name" value="ATPase_NBD"/>
</dbReference>
<comment type="caution">
    <text evidence="17">The sequence shown here is derived from an EMBL/GenBank/DDBJ whole genome shotgun (WGS) entry which is preliminary data.</text>
</comment>
<evidence type="ECO:0000256" key="9">
    <source>
        <dbReference type="ARBA" id="ARBA00022741"/>
    </source>
</evidence>
<comment type="catalytic activity">
    <reaction evidence="1 16">
        <text>(R)-pantothenate + ATP = (R)-4'-phosphopantothenate + ADP + H(+)</text>
        <dbReference type="Rhea" id="RHEA:16373"/>
        <dbReference type="ChEBI" id="CHEBI:10986"/>
        <dbReference type="ChEBI" id="CHEBI:15378"/>
        <dbReference type="ChEBI" id="CHEBI:29032"/>
        <dbReference type="ChEBI" id="CHEBI:30616"/>
        <dbReference type="ChEBI" id="CHEBI:456216"/>
        <dbReference type="EC" id="2.7.1.33"/>
    </reaction>
</comment>
<evidence type="ECO:0000256" key="16">
    <source>
        <dbReference type="HAMAP-Rule" id="MF_01274"/>
    </source>
</evidence>
<evidence type="ECO:0000256" key="1">
    <source>
        <dbReference type="ARBA" id="ARBA00001206"/>
    </source>
</evidence>
<evidence type="ECO:0000256" key="3">
    <source>
        <dbReference type="ARBA" id="ARBA00004496"/>
    </source>
</evidence>
<evidence type="ECO:0000256" key="10">
    <source>
        <dbReference type="ARBA" id="ARBA00022777"/>
    </source>
</evidence>
<evidence type="ECO:0000256" key="11">
    <source>
        <dbReference type="ARBA" id="ARBA00022840"/>
    </source>
</evidence>
<evidence type="ECO:0000256" key="6">
    <source>
        <dbReference type="ARBA" id="ARBA00012102"/>
    </source>
</evidence>
<evidence type="ECO:0000256" key="13">
    <source>
        <dbReference type="ARBA" id="ARBA00022993"/>
    </source>
</evidence>
<dbReference type="EC" id="2.7.1.33" evidence="6 16"/>
<dbReference type="GO" id="GO:0005737">
    <property type="term" value="C:cytoplasm"/>
    <property type="evidence" value="ECO:0007669"/>
    <property type="project" value="UniProtKB-SubCell"/>
</dbReference>
<dbReference type="SUPFAM" id="SSF53067">
    <property type="entry name" value="Actin-like ATPase domain"/>
    <property type="match status" value="2"/>
</dbReference>
<proteinExistence type="inferred from homology"/>
<comment type="caution">
    <text evidence="16">Lacks conserved residue(s) required for the propagation of feature annotation.</text>
</comment>
<feature type="active site" description="Proton acceptor" evidence="16">
    <location>
        <position position="109"/>
    </location>
</feature>
<dbReference type="UniPathway" id="UPA00241">
    <property type="reaction ID" value="UER00352"/>
</dbReference>
<keyword evidence="7 16" id="KW-0963">Cytoplasm</keyword>
<feature type="binding site" evidence="16">
    <location>
        <begin position="107"/>
        <end position="110"/>
    </location>
    <ligand>
        <name>substrate</name>
    </ligand>
</feature>
<keyword evidence="9 16" id="KW-0547">Nucleotide-binding</keyword>
<evidence type="ECO:0000256" key="5">
    <source>
        <dbReference type="ARBA" id="ARBA00011738"/>
    </source>
</evidence>
<comment type="cofactor">
    <cofactor evidence="2">
        <name>K(+)</name>
        <dbReference type="ChEBI" id="CHEBI:29103"/>
    </cofactor>
</comment>
<comment type="function">
    <text evidence="16">Catalyzes the phosphorylation of pantothenate (Pan), the first step in CoA biosynthesis.</text>
</comment>
<comment type="subunit">
    <text evidence="5 16">Homodimer.</text>
</comment>
<comment type="similarity">
    <text evidence="14 16">Belongs to the type III pantothenate kinase family.</text>
</comment>
<feature type="binding site" evidence="16">
    <location>
        <position position="184"/>
    </location>
    <ligand>
        <name>substrate</name>
    </ligand>
</feature>
<keyword evidence="8 16" id="KW-0808">Transferase</keyword>
<dbReference type="GO" id="GO:0005524">
    <property type="term" value="F:ATP binding"/>
    <property type="evidence" value="ECO:0007669"/>
    <property type="project" value="UniProtKB-UniRule"/>
</dbReference>
<evidence type="ECO:0000313" key="18">
    <source>
        <dbReference type="Proteomes" id="UP000070174"/>
    </source>
</evidence>
<dbReference type="EMBL" id="LRQE01000003">
    <property type="protein sequence ID" value="KXA31770.1"/>
    <property type="molecule type" value="Genomic_DNA"/>
</dbReference>
<keyword evidence="10 16" id="KW-0418">Kinase</keyword>
<evidence type="ECO:0000256" key="12">
    <source>
        <dbReference type="ARBA" id="ARBA00022958"/>
    </source>
</evidence>
<comment type="pathway">
    <text evidence="4 16">Cofactor biosynthesis; coenzyme A biosynthesis; CoA from (R)-pantothenate: step 1/5.</text>
</comment>
<dbReference type="HAMAP" id="MF_01274">
    <property type="entry name" value="Pantothen_kinase_3"/>
    <property type="match status" value="1"/>
</dbReference>
<name>A0A133PSL0_9FIRM</name>
<evidence type="ECO:0000256" key="15">
    <source>
        <dbReference type="ARBA" id="ARBA00040883"/>
    </source>
</evidence>
<feature type="binding site" evidence="16">
    <location>
        <position position="132"/>
    </location>
    <ligand>
        <name>ATP</name>
        <dbReference type="ChEBI" id="CHEBI:30616"/>
    </ligand>
</feature>
<protein>
    <recommendedName>
        <fullName evidence="15 16">Type III pantothenate kinase</fullName>
        <ecNumber evidence="6 16">2.7.1.33</ecNumber>
    </recommendedName>
    <alternativeName>
        <fullName evidence="16">PanK-III</fullName>
    </alternativeName>
    <alternativeName>
        <fullName evidence="16">Pantothenic acid kinase</fullName>
    </alternativeName>
</protein>
<comment type="subcellular location">
    <subcellularLocation>
        <location evidence="3 16">Cytoplasm</location>
    </subcellularLocation>
</comment>
<evidence type="ECO:0000256" key="8">
    <source>
        <dbReference type="ARBA" id="ARBA00022679"/>
    </source>
</evidence>
<evidence type="ECO:0000256" key="4">
    <source>
        <dbReference type="ARBA" id="ARBA00005225"/>
    </source>
</evidence>
<dbReference type="PATRIC" id="fig|54005.3.peg.141"/>
<dbReference type="AlphaFoldDB" id="A0A133PSL0"/>
<feature type="binding site" evidence="16">
    <location>
        <begin position="6"/>
        <end position="13"/>
    </location>
    <ligand>
        <name>ATP</name>
        <dbReference type="ChEBI" id="CHEBI:30616"/>
    </ligand>
</feature>
<dbReference type="GO" id="GO:0015937">
    <property type="term" value="P:coenzyme A biosynthetic process"/>
    <property type="evidence" value="ECO:0007669"/>
    <property type="project" value="UniProtKB-UniRule"/>
</dbReference>
<keyword evidence="13 16" id="KW-0173">Coenzyme A biosynthesis</keyword>
<dbReference type="PANTHER" id="PTHR34265">
    <property type="entry name" value="TYPE III PANTOTHENATE KINASE"/>
    <property type="match status" value="1"/>
</dbReference>
<dbReference type="PANTHER" id="PTHR34265:SF1">
    <property type="entry name" value="TYPE III PANTOTHENATE KINASE"/>
    <property type="match status" value="1"/>
</dbReference>
<sequence length="260" mass="28852">MLLAIDIDNRTTDFGVFDQEKLVDKFSITTDRNRSVVEIKLMIKLILMDKNIELSDIYEIIISNVVPELSSSYEMIGRELIGKKPIFISAGVKTGLNIKCESPREVGSDRIIKAVAATRKYTGNIIIVSASSITTVDYINAKKEFLGGLILPGINLLQDSLVRGSAKLPHVELKKPDDIVGKNTEKAIQAGLFFAYKKAVLGIIDEIVEGYSLNKEDTNILITGPYAHLLDLSKYDLIRDDDLGIYGLKIIYDLNKKKAS</sequence>
<dbReference type="NCBIfam" id="TIGR00671">
    <property type="entry name" value="baf"/>
    <property type="match status" value="1"/>
</dbReference>
<dbReference type="Proteomes" id="UP000070174">
    <property type="component" value="Unassembled WGS sequence"/>
</dbReference>
<dbReference type="InterPro" id="IPR004619">
    <property type="entry name" value="Type_III_PanK"/>
</dbReference>
<evidence type="ECO:0000313" key="17">
    <source>
        <dbReference type="EMBL" id="KXA31770.1"/>
    </source>
</evidence>
<dbReference type="Pfam" id="PF03309">
    <property type="entry name" value="Pan_kinase"/>
    <property type="match status" value="1"/>
</dbReference>
<evidence type="ECO:0000256" key="7">
    <source>
        <dbReference type="ARBA" id="ARBA00022490"/>
    </source>
</evidence>
<reference evidence="17 18" key="1">
    <citation type="submission" date="2016-01" db="EMBL/GenBank/DDBJ databases">
        <authorList>
            <person name="Oliw E.H."/>
        </authorList>
    </citation>
    <scope>NUCLEOTIDE SEQUENCE [LARGE SCALE GENOMIC DNA]</scope>
    <source>
        <strain evidence="17 18">CMW7756A</strain>
    </source>
</reference>